<dbReference type="AlphaFoldDB" id="A0A937R7Z8"/>
<dbReference type="GO" id="GO:0003677">
    <property type="term" value="F:DNA binding"/>
    <property type="evidence" value="ECO:0007669"/>
    <property type="project" value="InterPro"/>
</dbReference>
<sequence length="174" mass="19765">MADMNSRGLLLAAGPSRGRDENVRGFAIMLCDAATSEKLWAKKVAARLPRLRERIEKDLRAPTLSRERVLAAAARLLDVGFFRIGGEEYADRNDSYGLTTMRREHVEIDGDQIIFDYPAKVAGDACRRLPTRRCWLWSWRCWNAMTTARTCSPVRIRQVQVQVRAGGWVNRTAV</sequence>
<dbReference type="InterPro" id="IPR011010">
    <property type="entry name" value="DNA_brk_join_enz"/>
</dbReference>
<name>A0A937R7Z8_9ACTN</name>
<dbReference type="SUPFAM" id="SSF56349">
    <property type="entry name" value="DNA breaking-rejoining enzymes"/>
    <property type="match status" value="1"/>
</dbReference>
<dbReference type="Gene3D" id="3.90.15.10">
    <property type="entry name" value="Topoisomerase I, Chain A, domain 3"/>
    <property type="match status" value="1"/>
</dbReference>
<organism evidence="2 3">
    <name type="scientific">Frankia nepalensis</name>
    <dbReference type="NCBI Taxonomy" id="1836974"/>
    <lineage>
        <taxon>Bacteria</taxon>
        <taxon>Bacillati</taxon>
        <taxon>Actinomycetota</taxon>
        <taxon>Actinomycetes</taxon>
        <taxon>Frankiales</taxon>
        <taxon>Frankiaceae</taxon>
        <taxon>Frankia</taxon>
    </lineage>
</organism>
<dbReference type="Proteomes" id="UP000604475">
    <property type="component" value="Unassembled WGS sequence"/>
</dbReference>
<proteinExistence type="predicted"/>
<dbReference type="GO" id="GO:0003917">
    <property type="term" value="F:DNA topoisomerase type I (single strand cut, ATP-independent) activity"/>
    <property type="evidence" value="ECO:0007669"/>
    <property type="project" value="InterPro"/>
</dbReference>
<protein>
    <recommendedName>
        <fullName evidence="1">DNA topoisomerase I catalytic core eukaryotic-type domain-containing protein</fullName>
    </recommendedName>
</protein>
<dbReference type="InterPro" id="IPR013500">
    <property type="entry name" value="TopoI_cat_euk"/>
</dbReference>
<accession>A0A937R7Z8</accession>
<evidence type="ECO:0000259" key="1">
    <source>
        <dbReference type="Pfam" id="PF01028"/>
    </source>
</evidence>
<dbReference type="EMBL" id="JAEACQ010000154">
    <property type="protein sequence ID" value="MBL7627036.1"/>
    <property type="molecule type" value="Genomic_DNA"/>
</dbReference>
<comment type="caution">
    <text evidence="2">The sequence shown here is derived from an EMBL/GenBank/DDBJ whole genome shotgun (WGS) entry which is preliminary data.</text>
</comment>
<evidence type="ECO:0000313" key="3">
    <source>
        <dbReference type="Proteomes" id="UP000604475"/>
    </source>
</evidence>
<dbReference type="Pfam" id="PF01028">
    <property type="entry name" value="Topoisom_I"/>
    <property type="match status" value="1"/>
</dbReference>
<gene>
    <name evidence="2" type="ORF">I7412_07625</name>
</gene>
<feature type="domain" description="DNA topoisomerase I catalytic core eukaryotic-type" evidence="1">
    <location>
        <begin position="41"/>
        <end position="120"/>
    </location>
</feature>
<reference evidence="2" key="1">
    <citation type="submission" date="2020-12" db="EMBL/GenBank/DDBJ databases">
        <title>Genomic characterization of non-nitrogen-fixing Frankia strains.</title>
        <authorList>
            <person name="Carlos-Shanley C."/>
            <person name="Guerra T."/>
            <person name="Hahn D."/>
        </authorList>
    </citation>
    <scope>NUCLEOTIDE SEQUENCE</scope>
    <source>
        <strain evidence="2">CN6</strain>
    </source>
</reference>
<dbReference type="RefSeq" id="WP_203006975.1">
    <property type="nucleotide sequence ID" value="NZ_JADWYU010000204.1"/>
</dbReference>
<keyword evidence="3" id="KW-1185">Reference proteome</keyword>
<dbReference type="InterPro" id="IPR014711">
    <property type="entry name" value="TopoI_cat_a-hlx-sub_euk"/>
</dbReference>
<evidence type="ECO:0000313" key="2">
    <source>
        <dbReference type="EMBL" id="MBL7627036.1"/>
    </source>
</evidence>
<dbReference type="GO" id="GO:0006265">
    <property type="term" value="P:DNA topological change"/>
    <property type="evidence" value="ECO:0007669"/>
    <property type="project" value="InterPro"/>
</dbReference>